<gene>
    <name evidence="4" type="ORF">GNLVRS02_ARAD1D37312g</name>
</gene>
<sequence length="100" mass="11717">MSRDVPSWFLAPHEEKEVKKLLQERMNEACAEHFAVFAQCARNHQLLFSWKCADQKKQMLDCVAYWGSPQQFEKERARYIAEKQSKLEEATKHSESGKAN</sequence>
<evidence type="ECO:0000313" key="4">
    <source>
        <dbReference type="EMBL" id="CDP38557.1"/>
    </source>
</evidence>
<reference evidence="4" key="1">
    <citation type="submission" date="2014-02" db="EMBL/GenBank/DDBJ databases">
        <authorList>
            <person name="Genoscope - CEA"/>
        </authorList>
    </citation>
    <scope>NUCLEOTIDE SEQUENCE</scope>
    <source>
        <strain evidence="4">LS3</strain>
    </source>
</reference>
<dbReference type="PhylomeDB" id="A0A060TIA3"/>
<evidence type="ECO:0000256" key="2">
    <source>
        <dbReference type="ARBA" id="ARBA00023157"/>
    </source>
</evidence>
<dbReference type="EMBL" id="HG937694">
    <property type="protein sequence ID" value="CDP38557.1"/>
    <property type="molecule type" value="Genomic_DNA"/>
</dbReference>
<dbReference type="GO" id="GO:0005743">
    <property type="term" value="C:mitochondrial inner membrane"/>
    <property type="evidence" value="ECO:0007669"/>
    <property type="project" value="UniProtKB-SubCell"/>
</dbReference>
<keyword evidence="2" id="KW-1015">Disulfide bond</keyword>
<keyword evidence="3" id="KW-0143">Chaperone</keyword>
<evidence type="ECO:0000256" key="1">
    <source>
        <dbReference type="ARBA" id="ARBA00007347"/>
    </source>
</evidence>
<evidence type="ECO:0000256" key="3">
    <source>
        <dbReference type="RuleBase" id="RU364104"/>
    </source>
</evidence>
<proteinExistence type="inferred from homology"/>
<dbReference type="AlphaFoldDB" id="A0A060TIA3"/>
<comment type="similarity">
    <text evidence="1 3">Belongs to the CMC family.</text>
</comment>
<reference evidence="4" key="2">
    <citation type="submission" date="2014-06" db="EMBL/GenBank/DDBJ databases">
        <title>The complete genome of Blastobotrys (Arxula) adeninivorans LS3 - a yeast of biotechnological interest.</title>
        <authorList>
            <person name="Kunze G."/>
            <person name="Gaillardin C."/>
            <person name="Czernicka M."/>
            <person name="Durrens P."/>
            <person name="Martin T."/>
            <person name="Boer E."/>
            <person name="Gabaldon T."/>
            <person name="Cruz J."/>
            <person name="Talla E."/>
            <person name="Marck C."/>
            <person name="Goffeau A."/>
            <person name="Barbe V."/>
            <person name="Baret P."/>
            <person name="Baronian K."/>
            <person name="Beier S."/>
            <person name="Bleykasten C."/>
            <person name="Bode R."/>
            <person name="Casaregola S."/>
            <person name="Despons L."/>
            <person name="Fairhead C."/>
            <person name="Giersberg M."/>
            <person name="Gierski P."/>
            <person name="Hahnel U."/>
            <person name="Hartmann A."/>
            <person name="Jankowska D."/>
            <person name="Jubin C."/>
            <person name="Jung P."/>
            <person name="Lafontaine I."/>
            <person name="Leh-Louis V."/>
            <person name="Lemaire M."/>
            <person name="Marcet-Houben M."/>
            <person name="Mascher M."/>
            <person name="Morel G."/>
            <person name="Richard G.-F."/>
            <person name="Riechen J."/>
            <person name="Sacerdot C."/>
            <person name="Sarkar A."/>
            <person name="Savel G."/>
            <person name="Schacherer J."/>
            <person name="Sherman D."/>
            <person name="Straub M.-L."/>
            <person name="Stein N."/>
            <person name="Thierry A."/>
            <person name="Trautwein-Schult A."/>
            <person name="Westhof E."/>
            <person name="Worch S."/>
            <person name="Dujon B."/>
            <person name="Souciet J.-L."/>
            <person name="Wincker P."/>
            <person name="Scholz U."/>
            <person name="Neuveglise N."/>
        </authorList>
    </citation>
    <scope>NUCLEOTIDE SEQUENCE</scope>
    <source>
        <strain evidence="4">LS3</strain>
    </source>
</reference>
<dbReference type="PROSITE" id="PS51808">
    <property type="entry name" value="CHCH"/>
    <property type="match status" value="1"/>
</dbReference>
<name>A0A060TIA3_BLAAD</name>
<keyword evidence="3" id="KW-0472">Membrane</keyword>
<dbReference type="Pfam" id="PF08583">
    <property type="entry name" value="Cmc1"/>
    <property type="match status" value="1"/>
</dbReference>
<dbReference type="InterPro" id="IPR013892">
    <property type="entry name" value="Cyt_c_biogenesis_Cmc1-like"/>
</dbReference>
<keyword evidence="3" id="KW-0999">Mitochondrion inner membrane</keyword>
<keyword evidence="3" id="KW-0496">Mitochondrion</keyword>
<comment type="function">
    <text evidence="3">Required for mitochondrial cytochrome c oxidase (COX) assembly and respiration.</text>
</comment>
<organism evidence="4">
    <name type="scientific">Blastobotrys adeninivorans</name>
    <name type="common">Yeast</name>
    <name type="synonym">Arxula adeninivorans</name>
    <dbReference type="NCBI Taxonomy" id="409370"/>
    <lineage>
        <taxon>Eukaryota</taxon>
        <taxon>Fungi</taxon>
        <taxon>Dikarya</taxon>
        <taxon>Ascomycota</taxon>
        <taxon>Saccharomycotina</taxon>
        <taxon>Dipodascomycetes</taxon>
        <taxon>Dipodascales</taxon>
        <taxon>Trichomonascaceae</taxon>
        <taxon>Blastobotrys</taxon>
    </lineage>
</organism>
<comment type="subcellular location">
    <subcellularLocation>
        <location evidence="3">Mitochondrion inner membrane</location>
    </subcellularLocation>
</comment>
<accession>A0A060TIA3</accession>
<protein>
    <recommendedName>
        <fullName evidence="3">COX assembly mitochondrial protein</fullName>
    </recommendedName>
</protein>